<dbReference type="SUPFAM" id="SSF47323">
    <property type="entry name" value="Anticodon-binding domain of a subclass of class I aminoacyl-tRNA synthetases"/>
    <property type="match status" value="1"/>
</dbReference>
<dbReference type="PANTHER" id="PTHR11946">
    <property type="entry name" value="VALYL-TRNA SYNTHETASES"/>
    <property type="match status" value="1"/>
</dbReference>
<keyword evidence="5 11" id="KW-0067">ATP-binding</keyword>
<keyword evidence="3 11" id="KW-0436">Ligase</keyword>
<evidence type="ECO:0000259" key="12">
    <source>
        <dbReference type="Pfam" id="PF00133"/>
    </source>
</evidence>
<comment type="catalytic activity">
    <reaction evidence="8 11">
        <text>tRNA(Val) + L-valine + ATP = L-valyl-tRNA(Val) + AMP + diphosphate</text>
        <dbReference type="Rhea" id="RHEA:10704"/>
        <dbReference type="Rhea" id="RHEA-COMP:9672"/>
        <dbReference type="Rhea" id="RHEA-COMP:9708"/>
        <dbReference type="ChEBI" id="CHEBI:30616"/>
        <dbReference type="ChEBI" id="CHEBI:33019"/>
        <dbReference type="ChEBI" id="CHEBI:57762"/>
        <dbReference type="ChEBI" id="CHEBI:78442"/>
        <dbReference type="ChEBI" id="CHEBI:78537"/>
        <dbReference type="ChEBI" id="CHEBI:456215"/>
        <dbReference type="EC" id="6.1.1.9"/>
    </reaction>
</comment>
<feature type="domain" description="Methionyl/Valyl/Leucyl/Isoleucyl-tRNA synthetase anticodon-binding" evidence="13">
    <location>
        <begin position="610"/>
        <end position="752"/>
    </location>
</feature>
<evidence type="ECO:0000256" key="3">
    <source>
        <dbReference type="ARBA" id="ARBA00022598"/>
    </source>
</evidence>
<dbReference type="AlphaFoldDB" id="A0A076LBL5"/>
<keyword evidence="2 11" id="KW-0963">Cytoplasm</keyword>
<comment type="subcellular location">
    <subcellularLocation>
        <location evidence="1 11">Cytoplasm</location>
    </subcellularLocation>
</comment>
<organism evidence="14 15">
    <name type="scientific">Methanocaldococcus bathoardescens</name>
    <dbReference type="NCBI Taxonomy" id="1301915"/>
    <lineage>
        <taxon>Archaea</taxon>
        <taxon>Methanobacteriati</taxon>
        <taxon>Methanobacteriota</taxon>
        <taxon>Methanomada group</taxon>
        <taxon>Methanococci</taxon>
        <taxon>Methanococcales</taxon>
        <taxon>Methanocaldococcaceae</taxon>
        <taxon>Methanocaldococcus</taxon>
    </lineage>
</organism>
<dbReference type="PROSITE" id="PS00178">
    <property type="entry name" value="AA_TRNA_LIGASE_I"/>
    <property type="match status" value="1"/>
</dbReference>
<evidence type="ECO:0000256" key="2">
    <source>
        <dbReference type="ARBA" id="ARBA00022490"/>
    </source>
</evidence>
<evidence type="ECO:0000256" key="1">
    <source>
        <dbReference type="ARBA" id="ARBA00004496"/>
    </source>
</evidence>
<dbReference type="GO" id="GO:0005524">
    <property type="term" value="F:ATP binding"/>
    <property type="evidence" value="ECO:0007669"/>
    <property type="project" value="UniProtKB-UniRule"/>
</dbReference>
<dbReference type="GO" id="GO:0005829">
    <property type="term" value="C:cytosol"/>
    <property type="evidence" value="ECO:0007669"/>
    <property type="project" value="TreeGrafter"/>
</dbReference>
<keyword evidence="15" id="KW-1185">Reference proteome</keyword>
<dbReference type="OrthoDB" id="23906at2157"/>
<dbReference type="HAMAP" id="MF_02005">
    <property type="entry name" value="Val_tRNA_synth_type2"/>
    <property type="match status" value="1"/>
</dbReference>
<feature type="short sequence motif" description="'KMSKS' region" evidence="11">
    <location>
        <begin position="527"/>
        <end position="531"/>
    </location>
</feature>
<evidence type="ECO:0000256" key="8">
    <source>
        <dbReference type="ARBA" id="ARBA00047552"/>
    </source>
</evidence>
<dbReference type="Pfam" id="PF00133">
    <property type="entry name" value="tRNA-synt_1"/>
    <property type="match status" value="1"/>
</dbReference>
<dbReference type="GO" id="GO:0004832">
    <property type="term" value="F:valine-tRNA ligase activity"/>
    <property type="evidence" value="ECO:0007669"/>
    <property type="project" value="UniProtKB-UniRule"/>
</dbReference>
<dbReference type="Pfam" id="PF08264">
    <property type="entry name" value="Anticodon_1"/>
    <property type="match status" value="1"/>
</dbReference>
<dbReference type="InterPro" id="IPR001412">
    <property type="entry name" value="aa-tRNA-synth_I_CS"/>
</dbReference>
<evidence type="ECO:0000256" key="5">
    <source>
        <dbReference type="ARBA" id="ARBA00022840"/>
    </source>
</evidence>
<dbReference type="Gene3D" id="3.40.50.620">
    <property type="entry name" value="HUPs"/>
    <property type="match status" value="2"/>
</dbReference>
<dbReference type="InterPro" id="IPR002300">
    <property type="entry name" value="aa-tRNA-synth_Ia"/>
</dbReference>
<keyword evidence="7 11" id="KW-0030">Aminoacyl-tRNA synthetase</keyword>
<dbReference type="InterPro" id="IPR022874">
    <property type="entry name" value="Valine-tRNA_ligase_type_2"/>
</dbReference>
<comment type="function">
    <text evidence="9 11">Catalyzes the attachment of valine to tRNA(Val). As ValRS can inadvertently accommodate and process structurally similar amino acids such as threonine, to avoid such errors, it has a 'posttransfer' editing activity that hydrolyzes mischarged Thr-tRNA(Val) in a tRNA-dependent manner.</text>
</comment>
<dbReference type="FunFam" id="3.40.50.620:FF:000192">
    <property type="entry name" value="Valine--tRNA ligase"/>
    <property type="match status" value="1"/>
</dbReference>
<evidence type="ECO:0000256" key="11">
    <source>
        <dbReference type="HAMAP-Rule" id="MF_02005"/>
    </source>
</evidence>
<dbReference type="FunFam" id="1.10.730.10:FF:000033">
    <property type="entry name" value="Valine--tRNA ligase"/>
    <property type="match status" value="1"/>
</dbReference>
<sequence>MEMPKDYNIEIEKQIQKKWEESKIYKFDEESKKPPYIIDTPPPYPTGRLHLGHALNWTYMDIIARYKRMKGFNVLFPQGWDCHGLPTEVKVEEIHGITKSDVDRHKFRELCIELTKENIEKMRRQIKSLGISIDWDREYITMTPEYIKKSQTAFVRMYKDGLIYRGKFPVNWCPRCQTAIAFAEVEYKERESKLNYIKFPAADGDGHLLIATTRPELMAACVAILVHPEDERYKHLIGKEFIVPLFGHKVKLLADEDVEKEFGTGAVMVCTFGDKTDVLWVNRHKLEIKKAIDEKGELTEIAGKYKGLKTEEARKIIIEDLKKEGYLVKQEPIKQNVGVCWRCKTPIEIIVTEQWFVNVRKLIPKVREIADEIKWVPEHMKIRLLNWIEDMDWDWVISRQRIFATPIPVWYCPKCGNVVVAKEEDLPIDPTKTGYVCDKCGNTDLIPETDVLDTWMDSSITPMVITKWLDDDKFFEKHYPVQLRPQGHDIIRTWAFYTIVKSIALTGKKPWNEIVINGMVFGEDGHKMSKSRGNVVEPDEIIAKYGADALRLWASNSVVGDDVQFLWKEVDYGYRFLRKFWNACRFAKMHISDDIIEELKKPMEISNPIDLWILSKLQKLIERVDRDLENYRFNTIVEIYKFVWHEFCDNYIEMVKYRLYGNDEEAKKEARWTLYYVIDKLVRLLCPFAPHFSDYMAEIYKIENLHFSFPEVDNKFINEEAERFGEIAKNTVISIRRFKANSGMALNAPLKYVEIYTEDEETYNALVKTAEDIKGTLKIEELKIIKGKPTLESKIVEIIPDKSKIGPEFKKNAKYVMDLIKNADEKTLEKIINEGLETEYGVIRKEHIKDVKRALFCEGEEVDSVDIEGVLAIAIIRK</sequence>
<evidence type="ECO:0000313" key="15">
    <source>
        <dbReference type="Proteomes" id="UP000028781"/>
    </source>
</evidence>
<dbReference type="NCBIfam" id="NF009687">
    <property type="entry name" value="PRK13208.1"/>
    <property type="match status" value="1"/>
</dbReference>
<comment type="similarity">
    <text evidence="10 11">Belongs to the class-I aminoacyl-tRNA synthetase family. ValS type 2 subfamily.</text>
</comment>
<dbReference type="InterPro" id="IPR033705">
    <property type="entry name" value="Anticodon_Ia_Val"/>
</dbReference>
<keyword evidence="6 11" id="KW-0648">Protein biosynthesis</keyword>
<evidence type="ECO:0000256" key="6">
    <source>
        <dbReference type="ARBA" id="ARBA00022917"/>
    </source>
</evidence>
<dbReference type="PANTHER" id="PTHR11946:SF93">
    <property type="entry name" value="VALINE--TRNA LIGASE, CHLOROPLASTIC_MITOCHONDRIAL 2"/>
    <property type="match status" value="1"/>
</dbReference>
<dbReference type="HOGENOM" id="CLU_001493_0_2_2"/>
<evidence type="ECO:0000313" key="14">
    <source>
        <dbReference type="EMBL" id="AIJ05795.1"/>
    </source>
</evidence>
<proteinExistence type="inferred from homology"/>
<dbReference type="Gene3D" id="1.10.730.10">
    <property type="entry name" value="Isoleucyl-tRNA Synthetase, Domain 1"/>
    <property type="match status" value="1"/>
</dbReference>
<dbReference type="GO" id="GO:0006438">
    <property type="term" value="P:valyl-tRNA aminoacylation"/>
    <property type="evidence" value="ECO:0007669"/>
    <property type="project" value="UniProtKB-UniRule"/>
</dbReference>
<protein>
    <recommendedName>
        <fullName evidence="11">Valine--tRNA ligase</fullName>
        <ecNumber evidence="11">6.1.1.9</ecNumber>
    </recommendedName>
    <alternativeName>
        <fullName evidence="11">Valyl-tRNA synthetase</fullName>
        <shortName evidence="11">ValRS</shortName>
    </alternativeName>
</protein>
<dbReference type="CDD" id="cd00817">
    <property type="entry name" value="ValRS_core"/>
    <property type="match status" value="1"/>
</dbReference>
<dbReference type="NCBIfam" id="TIGR00422">
    <property type="entry name" value="valS"/>
    <property type="match status" value="1"/>
</dbReference>
<dbReference type="InterPro" id="IPR009080">
    <property type="entry name" value="tRNAsynth_Ia_anticodon-bd"/>
</dbReference>
<dbReference type="GO" id="GO:0002161">
    <property type="term" value="F:aminoacyl-tRNA deacylase activity"/>
    <property type="evidence" value="ECO:0007669"/>
    <property type="project" value="InterPro"/>
</dbReference>
<comment type="domain">
    <text evidence="11">ValRS has two distinct active sites: one for aminoacylation and one for editing. The misactivated threonine is translocated from the active site to the editing site.</text>
</comment>
<dbReference type="RefSeq" id="WP_048201942.1">
    <property type="nucleotide sequence ID" value="NZ_CP009149.1"/>
</dbReference>
<dbReference type="EMBL" id="CP009149">
    <property type="protein sequence ID" value="AIJ05795.1"/>
    <property type="molecule type" value="Genomic_DNA"/>
</dbReference>
<dbReference type="EC" id="6.1.1.9" evidence="11"/>
<dbReference type="InterPro" id="IPR014729">
    <property type="entry name" value="Rossmann-like_a/b/a_fold"/>
</dbReference>
<dbReference type="CDD" id="cd07962">
    <property type="entry name" value="Anticodon_Ia_Val"/>
    <property type="match status" value="1"/>
</dbReference>
<accession>A0A076LBL5</accession>
<name>A0A076LBL5_9EURY</name>
<dbReference type="FunFam" id="3.40.50.620:FF:000362">
    <property type="entry name" value="Valyl-tRNA synthetase"/>
    <property type="match status" value="1"/>
</dbReference>
<evidence type="ECO:0000256" key="9">
    <source>
        <dbReference type="ARBA" id="ARBA00055630"/>
    </source>
</evidence>
<feature type="binding site" evidence="11">
    <location>
        <position position="530"/>
    </location>
    <ligand>
        <name>ATP</name>
        <dbReference type="ChEBI" id="CHEBI:30616"/>
    </ligand>
</feature>
<dbReference type="GeneID" id="24891559"/>
<dbReference type="SUPFAM" id="SSF52374">
    <property type="entry name" value="Nucleotidylyl transferase"/>
    <property type="match status" value="1"/>
</dbReference>
<dbReference type="InterPro" id="IPR002303">
    <property type="entry name" value="Valyl-tRNA_ligase"/>
</dbReference>
<keyword evidence="4 11" id="KW-0547">Nucleotide-binding</keyword>
<gene>
    <name evidence="11" type="primary">valS</name>
    <name evidence="14" type="ORF">JH146_0950</name>
</gene>
<dbReference type="KEGG" id="mjh:JH146_0950"/>
<dbReference type="Gene3D" id="3.90.740.10">
    <property type="entry name" value="Valyl/Leucyl/Isoleucyl-tRNA synthetase, editing domain"/>
    <property type="match status" value="1"/>
</dbReference>
<dbReference type="PRINTS" id="PR00986">
    <property type="entry name" value="TRNASYNTHVAL"/>
</dbReference>
<evidence type="ECO:0000256" key="7">
    <source>
        <dbReference type="ARBA" id="ARBA00023146"/>
    </source>
</evidence>
<evidence type="ECO:0000256" key="4">
    <source>
        <dbReference type="ARBA" id="ARBA00022741"/>
    </source>
</evidence>
<dbReference type="STRING" id="1301915.JH146_0950"/>
<reference evidence="14 15" key="1">
    <citation type="journal article" date="2015" name="Int. J. Syst. Evol. Microbiol.">
        <title>M ethanocaldococcus bathoardescens sp. nov., a hyperthermophilic methanogen isolated from a volcanically active deep-sea hydrothermal vent.</title>
        <authorList>
            <person name="Stewart L.C."/>
            <person name="Jung J.H."/>
            <person name="Kim Y.T."/>
            <person name="Kwon S.W."/>
            <person name="Park C.S."/>
            <person name="Holden J.F."/>
        </authorList>
    </citation>
    <scope>NUCLEOTIDE SEQUENCE [LARGE SCALE GENOMIC DNA]</scope>
    <source>
        <strain evidence="14 15">JH146</strain>
    </source>
</reference>
<feature type="domain" description="Aminoacyl-tRNA synthetase class Ia" evidence="12">
    <location>
        <begin position="14"/>
        <end position="565"/>
    </location>
</feature>
<evidence type="ECO:0000259" key="13">
    <source>
        <dbReference type="Pfam" id="PF08264"/>
    </source>
</evidence>
<dbReference type="SUPFAM" id="SSF50677">
    <property type="entry name" value="ValRS/IleRS/LeuRS editing domain"/>
    <property type="match status" value="1"/>
</dbReference>
<dbReference type="Proteomes" id="UP000028781">
    <property type="component" value="Chromosome"/>
</dbReference>
<dbReference type="InterPro" id="IPR013155">
    <property type="entry name" value="M/V/L/I-tRNA-synth_anticd-bd"/>
</dbReference>
<evidence type="ECO:0000256" key="10">
    <source>
        <dbReference type="ARBA" id="ARBA00061452"/>
    </source>
</evidence>
<dbReference type="InterPro" id="IPR009008">
    <property type="entry name" value="Val/Leu/Ile-tRNA-synth_edit"/>
</dbReference>
<feature type="short sequence motif" description="'HIGH' region" evidence="11">
    <location>
        <begin position="43"/>
        <end position="53"/>
    </location>
</feature>